<dbReference type="AlphaFoldDB" id="A0A091I3Z2"/>
<proteinExistence type="inferred from homology"/>
<dbReference type="Gene3D" id="3.40.50.300">
    <property type="entry name" value="P-loop containing nucleotide triphosphate hydrolases"/>
    <property type="match status" value="1"/>
</dbReference>
<dbReference type="STRING" id="9244.A0A091I3Z2"/>
<accession>A0A091I3Z2</accession>
<dbReference type="InterPro" id="IPR001806">
    <property type="entry name" value="Small_GTPase"/>
</dbReference>
<evidence type="ECO:0000313" key="8">
    <source>
        <dbReference type="Proteomes" id="UP000054308"/>
    </source>
</evidence>
<evidence type="ECO:0000256" key="1">
    <source>
        <dbReference type="ARBA" id="ARBA00008344"/>
    </source>
</evidence>
<dbReference type="GO" id="GO:0003925">
    <property type="term" value="F:G protein activity"/>
    <property type="evidence" value="ECO:0007669"/>
    <property type="project" value="UniProtKB-EC"/>
</dbReference>
<dbReference type="Proteomes" id="UP000054308">
    <property type="component" value="Unassembled WGS sequence"/>
</dbReference>
<dbReference type="PANTHER" id="PTHR45704">
    <property type="entry name" value="RAS-LIKE FAMILY MEMBER 11"/>
    <property type="match status" value="1"/>
</dbReference>
<dbReference type="EC" id="3.6.5.2" evidence="2"/>
<evidence type="ECO:0000313" key="7">
    <source>
        <dbReference type="EMBL" id="KFP02193.1"/>
    </source>
</evidence>
<gene>
    <name evidence="7" type="ORF">N300_10773</name>
</gene>
<dbReference type="InterPro" id="IPR027417">
    <property type="entry name" value="P-loop_NTPase"/>
</dbReference>
<keyword evidence="5" id="KW-0342">GTP-binding</keyword>
<reference evidence="7 8" key="1">
    <citation type="submission" date="2014-04" db="EMBL/GenBank/DDBJ databases">
        <title>Genome evolution of avian class.</title>
        <authorList>
            <person name="Zhang G."/>
            <person name="Li C."/>
        </authorList>
    </citation>
    <scope>NUCLEOTIDE SEQUENCE [LARGE SCALE GENOMIC DNA]</scope>
    <source>
        <strain evidence="7">BGI_N300</strain>
    </source>
</reference>
<protein>
    <recommendedName>
        <fullName evidence="2">small monomeric GTPase</fullName>
        <ecNumber evidence="2">3.6.5.2</ecNumber>
    </recommendedName>
</protein>
<keyword evidence="4" id="KW-0378">Hydrolase</keyword>
<evidence type="ECO:0000256" key="5">
    <source>
        <dbReference type="ARBA" id="ARBA00023134"/>
    </source>
</evidence>
<feature type="non-terminal residue" evidence="7">
    <location>
        <position position="90"/>
    </location>
</feature>
<comment type="catalytic activity">
    <reaction evidence="6">
        <text>GTP + H2O = GDP + phosphate + H(+)</text>
        <dbReference type="Rhea" id="RHEA:19669"/>
        <dbReference type="ChEBI" id="CHEBI:15377"/>
        <dbReference type="ChEBI" id="CHEBI:15378"/>
        <dbReference type="ChEBI" id="CHEBI:37565"/>
        <dbReference type="ChEBI" id="CHEBI:43474"/>
        <dbReference type="ChEBI" id="CHEBI:58189"/>
        <dbReference type="EC" id="3.6.5.2"/>
    </reaction>
</comment>
<sequence>DSLQTEKTKRGNGFTVVLVTDQCSFNKVMQLCFIINHILSSLKGRSNIGQPLVIMGNKKDLQFDRMFILHSTEDSKNLSKALRLPFYEIS</sequence>
<keyword evidence="3" id="KW-0547">Nucleotide-binding</keyword>
<comment type="similarity">
    <text evidence="1">Belongs to the small GTPase superfamily. Ras family.</text>
</comment>
<organism evidence="7 8">
    <name type="scientific">Calypte anna</name>
    <name type="common">Anna's hummingbird</name>
    <name type="synonym">Archilochus anna</name>
    <dbReference type="NCBI Taxonomy" id="9244"/>
    <lineage>
        <taxon>Eukaryota</taxon>
        <taxon>Metazoa</taxon>
        <taxon>Chordata</taxon>
        <taxon>Craniata</taxon>
        <taxon>Vertebrata</taxon>
        <taxon>Euteleostomi</taxon>
        <taxon>Archelosauria</taxon>
        <taxon>Archosauria</taxon>
        <taxon>Dinosauria</taxon>
        <taxon>Saurischia</taxon>
        <taxon>Theropoda</taxon>
        <taxon>Coelurosauria</taxon>
        <taxon>Aves</taxon>
        <taxon>Neognathae</taxon>
        <taxon>Neoaves</taxon>
        <taxon>Strisores</taxon>
        <taxon>Apodiformes</taxon>
        <taxon>Trochilidae</taxon>
        <taxon>Calypte</taxon>
    </lineage>
</organism>
<dbReference type="SUPFAM" id="SSF52540">
    <property type="entry name" value="P-loop containing nucleoside triphosphate hydrolases"/>
    <property type="match status" value="1"/>
</dbReference>
<evidence type="ECO:0000256" key="4">
    <source>
        <dbReference type="ARBA" id="ARBA00022801"/>
    </source>
</evidence>
<keyword evidence="8" id="KW-1185">Reference proteome</keyword>
<evidence type="ECO:0000256" key="2">
    <source>
        <dbReference type="ARBA" id="ARBA00011984"/>
    </source>
</evidence>
<dbReference type="GO" id="GO:0005525">
    <property type="term" value="F:GTP binding"/>
    <property type="evidence" value="ECO:0007669"/>
    <property type="project" value="UniProtKB-KW"/>
</dbReference>
<evidence type="ECO:0000256" key="3">
    <source>
        <dbReference type="ARBA" id="ARBA00022741"/>
    </source>
</evidence>
<dbReference type="Pfam" id="PF00071">
    <property type="entry name" value="Ras"/>
    <property type="match status" value="1"/>
</dbReference>
<dbReference type="EMBL" id="KL218089">
    <property type="protein sequence ID" value="KFP02193.1"/>
    <property type="molecule type" value="Genomic_DNA"/>
</dbReference>
<name>A0A091I3Z2_CALAN</name>
<evidence type="ECO:0000256" key="6">
    <source>
        <dbReference type="ARBA" id="ARBA00048098"/>
    </source>
</evidence>
<dbReference type="InterPro" id="IPR051065">
    <property type="entry name" value="Ras-related_GTPase"/>
</dbReference>
<feature type="non-terminal residue" evidence="7">
    <location>
        <position position="1"/>
    </location>
</feature>